<dbReference type="InterPro" id="IPR057546">
    <property type="entry name" value="HEAT_GCN1"/>
</dbReference>
<organism evidence="8 9">
    <name type="scientific">Trametes pubescens</name>
    <name type="common">White-rot fungus</name>
    <dbReference type="NCBI Taxonomy" id="154538"/>
    <lineage>
        <taxon>Eukaryota</taxon>
        <taxon>Fungi</taxon>
        <taxon>Dikarya</taxon>
        <taxon>Basidiomycota</taxon>
        <taxon>Agaricomycotina</taxon>
        <taxon>Agaricomycetes</taxon>
        <taxon>Polyporales</taxon>
        <taxon>Polyporaceae</taxon>
        <taxon>Trametes</taxon>
    </lineage>
</organism>
<dbReference type="STRING" id="154538.A0A1M2VMJ7"/>
<proteinExistence type="predicted"/>
<dbReference type="Gene3D" id="1.25.10.10">
    <property type="entry name" value="Leucine-rich Repeat Variant"/>
    <property type="match status" value="1"/>
</dbReference>
<keyword evidence="3" id="KW-0963">Cytoplasm</keyword>
<dbReference type="InterPro" id="IPR058584">
    <property type="entry name" value="IMB1_TNPO1-like_TPR"/>
</dbReference>
<evidence type="ECO:0000256" key="2">
    <source>
        <dbReference type="ARBA" id="ARBA00022448"/>
    </source>
</evidence>
<dbReference type="InterPro" id="IPR011989">
    <property type="entry name" value="ARM-like"/>
</dbReference>
<dbReference type="InterPro" id="IPR040122">
    <property type="entry name" value="Importin_beta"/>
</dbReference>
<keyword evidence="4" id="KW-0677">Repeat</keyword>
<protein>
    <submittedName>
        <fullName evidence="8">Importin subunit beta-2</fullName>
    </submittedName>
</protein>
<dbReference type="GO" id="GO:0005737">
    <property type="term" value="C:cytoplasm"/>
    <property type="evidence" value="ECO:0007669"/>
    <property type="project" value="UniProtKB-SubCell"/>
</dbReference>
<dbReference type="InterPro" id="IPR016024">
    <property type="entry name" value="ARM-type_fold"/>
</dbReference>
<dbReference type="Proteomes" id="UP000184267">
    <property type="component" value="Unassembled WGS sequence"/>
</dbReference>
<evidence type="ECO:0000256" key="1">
    <source>
        <dbReference type="ARBA" id="ARBA00004496"/>
    </source>
</evidence>
<feature type="domain" description="Importin subunit beta-1/Transportin-1-like TPR repeats" evidence="7">
    <location>
        <begin position="385"/>
        <end position="574"/>
    </location>
</feature>
<evidence type="ECO:0000259" key="6">
    <source>
        <dbReference type="Pfam" id="PF23271"/>
    </source>
</evidence>
<evidence type="ECO:0000256" key="4">
    <source>
        <dbReference type="ARBA" id="ARBA00022737"/>
    </source>
</evidence>
<dbReference type="Pfam" id="PF25574">
    <property type="entry name" value="TPR_IMB1"/>
    <property type="match status" value="1"/>
</dbReference>
<dbReference type="PANTHER" id="PTHR10527">
    <property type="entry name" value="IMPORTIN BETA"/>
    <property type="match status" value="1"/>
</dbReference>
<evidence type="ECO:0000313" key="8">
    <source>
        <dbReference type="EMBL" id="OJT08821.1"/>
    </source>
</evidence>
<evidence type="ECO:0000259" key="7">
    <source>
        <dbReference type="Pfam" id="PF25574"/>
    </source>
</evidence>
<dbReference type="GO" id="GO:0006606">
    <property type="term" value="P:protein import into nucleus"/>
    <property type="evidence" value="ECO:0007669"/>
    <property type="project" value="InterPro"/>
</dbReference>
<keyword evidence="5" id="KW-0653">Protein transport</keyword>
<dbReference type="OMA" id="AQEGAMS"/>
<dbReference type="OrthoDB" id="951172at2759"/>
<dbReference type="SUPFAM" id="SSF48371">
    <property type="entry name" value="ARM repeat"/>
    <property type="match status" value="1"/>
</dbReference>
<evidence type="ECO:0000256" key="3">
    <source>
        <dbReference type="ARBA" id="ARBA00022490"/>
    </source>
</evidence>
<keyword evidence="9" id="KW-1185">Reference proteome</keyword>
<gene>
    <name evidence="8" type="ORF">TRAPUB_278</name>
</gene>
<keyword evidence="2" id="KW-0813">Transport</keyword>
<comment type="caution">
    <text evidence="8">The sequence shown here is derived from an EMBL/GenBank/DDBJ whole genome shotgun (WGS) entry which is preliminary data.</text>
</comment>
<dbReference type="EMBL" id="MNAD01001010">
    <property type="protein sequence ID" value="OJT08821.1"/>
    <property type="molecule type" value="Genomic_DNA"/>
</dbReference>
<reference evidence="8 9" key="1">
    <citation type="submission" date="2016-10" db="EMBL/GenBank/DDBJ databases">
        <title>Genome sequence of the basidiomycete white-rot fungus Trametes pubescens.</title>
        <authorList>
            <person name="Makela M.R."/>
            <person name="Granchi Z."/>
            <person name="Peng M."/>
            <person name="De Vries R.P."/>
            <person name="Grigoriev I."/>
            <person name="Riley R."/>
            <person name="Hilden K."/>
        </authorList>
    </citation>
    <scope>NUCLEOTIDE SEQUENCE [LARGE SCALE GENOMIC DNA]</scope>
    <source>
        <strain evidence="8 9">FBCC735</strain>
    </source>
</reference>
<dbReference type="AlphaFoldDB" id="A0A1M2VMJ7"/>
<accession>A0A1M2VMJ7</accession>
<sequence length="789" mass="88010">MSSMPKEDDRIRAIAGHLLKDVARRILDASPEVLKFAKSAILAALSDPSIMIRNAASGVLVEVLGKLEPRNWPECLQQLVHTLEVVDGDQQEVALDILKRACSNYPEKLLVQIDGSWSLEYMIPTFIVLSEHPNAKMRAHAIACLSNFVRIGCNSLFERIDAFIACLFERASDEDPAVREHVCRALGVLIASRPEKLMPEMVNVAEYMLYFTKDKHKNVALEACDFWITFAETPDLTPNLRPLLTKVTPALLDCMVYSEDDMLWKECHDEDPAVRDKNTDIRRRLWSLRQYAEAALDALAVRFGADLLNVVLEPLKMKLWSEDWLQCESGIFALGAIAPGCIDAIKPHLPTLFPYVLGALNHPEEHTDLIFVPTLHGLLRMAIDDNKHVQKAGCSALAALEEEAGPDLAPYLELMLRNLVVAFETCQKSNMYILYDAVKILADAVGSALQNPTYVRILMSTLIKRLSKLKKNDDELVLFLQCLASVTIAMGPAVLPYSIAIFDWCHTVVHASLAQYEACQQIPKMDKPDCSFLAAFDLLCGLMQGLGMKLEQHIVGSQSKIFELLTICMKHPHAAVRQSGYALVGCMSMNCFPLLQPQVPSIMRLLTAQLDADPEIEFTSAYDNAAWAAGEIALQFGHDENDFRQWIHPLVSRLIVILLHPKAPPSLLEDAAVSIGRIGLMHPALVAPLLPEFAQAWCQALDEIRESEEQDSAFRGLCTLVKMNPAGFMKSLLWFCNAIVRWTQPSPELKDMFQQLLNGFKQHDPVGWAAQFVQFPPATQEALAAHYGV</sequence>
<evidence type="ECO:0000256" key="5">
    <source>
        <dbReference type="ARBA" id="ARBA00022927"/>
    </source>
</evidence>
<evidence type="ECO:0000313" key="9">
    <source>
        <dbReference type="Proteomes" id="UP000184267"/>
    </source>
</evidence>
<comment type="subcellular location">
    <subcellularLocation>
        <location evidence="1">Cytoplasm</location>
    </subcellularLocation>
</comment>
<feature type="domain" description="Stalled ribosome sensor GCN1-like HEAT repeats region" evidence="6">
    <location>
        <begin position="55"/>
        <end position="217"/>
    </location>
</feature>
<name>A0A1M2VMJ7_TRAPU</name>
<dbReference type="Pfam" id="PF23271">
    <property type="entry name" value="HEAT_GCN1"/>
    <property type="match status" value="1"/>
</dbReference>